<feature type="region of interest" description="Disordered" evidence="1">
    <location>
        <begin position="1"/>
        <end position="62"/>
    </location>
</feature>
<dbReference type="InParanoid" id="A0A0G4ET36"/>
<gene>
    <name evidence="2" type="ORF">Vbra_13011</name>
</gene>
<proteinExistence type="predicted"/>
<dbReference type="Proteomes" id="UP000041254">
    <property type="component" value="Unassembled WGS sequence"/>
</dbReference>
<dbReference type="VEuPathDB" id="CryptoDB:Vbra_13011"/>
<evidence type="ECO:0000256" key="1">
    <source>
        <dbReference type="SAM" id="MobiDB-lite"/>
    </source>
</evidence>
<dbReference type="AlphaFoldDB" id="A0A0G4ET36"/>
<evidence type="ECO:0000313" key="3">
    <source>
        <dbReference type="Proteomes" id="UP000041254"/>
    </source>
</evidence>
<evidence type="ECO:0000313" key="2">
    <source>
        <dbReference type="EMBL" id="CEM00876.1"/>
    </source>
</evidence>
<keyword evidence="3" id="KW-1185">Reference proteome</keyword>
<reference evidence="2 3" key="1">
    <citation type="submission" date="2014-11" db="EMBL/GenBank/DDBJ databases">
        <authorList>
            <person name="Zhu J."/>
            <person name="Qi W."/>
            <person name="Song R."/>
        </authorList>
    </citation>
    <scope>NUCLEOTIDE SEQUENCE [LARGE SCALE GENOMIC DNA]</scope>
</reference>
<organism evidence="2 3">
    <name type="scientific">Vitrella brassicaformis (strain CCMP3155)</name>
    <dbReference type="NCBI Taxonomy" id="1169540"/>
    <lineage>
        <taxon>Eukaryota</taxon>
        <taxon>Sar</taxon>
        <taxon>Alveolata</taxon>
        <taxon>Colpodellida</taxon>
        <taxon>Vitrellaceae</taxon>
        <taxon>Vitrella</taxon>
    </lineage>
</organism>
<accession>A0A0G4ET36</accession>
<feature type="region of interest" description="Disordered" evidence="1">
    <location>
        <begin position="242"/>
        <end position="275"/>
    </location>
</feature>
<protein>
    <submittedName>
        <fullName evidence="2">Uncharacterized protein</fullName>
    </submittedName>
</protein>
<dbReference type="EMBL" id="CDMY01000301">
    <property type="protein sequence ID" value="CEM00876.1"/>
    <property type="molecule type" value="Genomic_DNA"/>
</dbReference>
<feature type="compositionally biased region" description="Polar residues" evidence="1">
    <location>
        <begin position="266"/>
        <end position="275"/>
    </location>
</feature>
<name>A0A0G4ET36_VITBC</name>
<sequence>MDAHSVLDPSDELLRHELMETNAANEGGRVEEEDDADEGSGPAGERHDYRPPARRGGKGVDEEDLGYVISRVAASSSGVETATIRKCTRNSKTPSLDASPAYDPGGFSDGSDCWSVVVTDLMNRLQEKRYSCAVHGSIGAYQLAYLASQQTILTNPTQEDIEKAAQSVSDDLDVDDHFSVLRASLSMPKISDVHFNHRKNSWTCQVRANTNISGSFGCTRNFALRQFGFRTAWLSAVETRAKMRAERPAKGRTTMSPSPSREETIQDSPFSPSDS</sequence>